<dbReference type="CDD" id="cd02440">
    <property type="entry name" value="AdoMet_MTases"/>
    <property type="match status" value="1"/>
</dbReference>
<dbReference type="SUPFAM" id="SSF53335">
    <property type="entry name" value="S-adenosyl-L-methionine-dependent methyltransferases"/>
    <property type="match status" value="1"/>
</dbReference>
<protein>
    <submittedName>
        <fullName evidence="4">Uncharacterized protein</fullName>
    </submittedName>
</protein>
<organism evidence="4 5">
    <name type="scientific">Candidatus Nucleicultrix amoebiphila FS5</name>
    <dbReference type="NCBI Taxonomy" id="1414854"/>
    <lineage>
        <taxon>Bacteria</taxon>
        <taxon>Pseudomonadati</taxon>
        <taxon>Pseudomonadota</taxon>
        <taxon>Alphaproteobacteria</taxon>
        <taxon>Holosporales</taxon>
        <taxon>Candidatus Nucleicultricaceae</taxon>
        <taxon>Candidatus Nucleicultrix</taxon>
    </lineage>
</organism>
<dbReference type="PANTHER" id="PTHR43464">
    <property type="entry name" value="METHYLTRANSFERASE"/>
    <property type="match status" value="1"/>
</dbReference>
<evidence type="ECO:0000256" key="2">
    <source>
        <dbReference type="ARBA" id="ARBA00022679"/>
    </source>
</evidence>
<evidence type="ECO:0000256" key="3">
    <source>
        <dbReference type="ARBA" id="ARBA00022691"/>
    </source>
</evidence>
<dbReference type="KEGG" id="naf:GQ61_01620"/>
<sequence>MAKECTARNQETLQNDEYRFGFGENWSHYLSLLSEERILRAEKSLKDFLGLETLQGLKFLDVGCGSGLFSLAAKRLGAHVYSFDYDQKSVACTQYLKSKFLKNDENWVIEQGSALDKDYLKKFKGFDIVYSWGVLHHTGNMWQALENVAQLPAKNGYLFIALYNDQGRGSKLWSWIKRLYNKHNRFIKYLILSLCFLRLWGPRTLIDFMTTGNPLKTWKEYKKQSRGMSAWYDLIDWVGGYPFEVSTPHEIFEFYYNKGYGLIKLVTMGGGHGCNEFVFKRQSSL</sequence>
<reference evidence="4 5" key="1">
    <citation type="submission" date="2014-06" db="EMBL/GenBank/DDBJ databases">
        <title>The genome of the endonuclear symbiont Nucleicultrix amoebiphila.</title>
        <authorList>
            <person name="Schulz F."/>
            <person name="Horn M."/>
        </authorList>
    </citation>
    <scope>NUCLEOTIDE SEQUENCE [LARGE SCALE GENOMIC DNA]</scope>
    <source>
        <strain evidence="4 5">FS5</strain>
    </source>
</reference>
<dbReference type="AlphaFoldDB" id="A0A1W6N388"/>
<keyword evidence="3" id="KW-0949">S-adenosyl-L-methionine</keyword>
<name>A0A1W6N388_9PROT</name>
<dbReference type="Gene3D" id="3.40.50.150">
    <property type="entry name" value="Vaccinia Virus protein VP39"/>
    <property type="match status" value="1"/>
</dbReference>
<keyword evidence="1" id="KW-0489">Methyltransferase</keyword>
<dbReference type="Pfam" id="PF13489">
    <property type="entry name" value="Methyltransf_23"/>
    <property type="match status" value="1"/>
</dbReference>
<dbReference type="RefSeq" id="WP_085783611.1">
    <property type="nucleotide sequence ID" value="NZ_CP008743.1"/>
</dbReference>
<evidence type="ECO:0000256" key="1">
    <source>
        <dbReference type="ARBA" id="ARBA00022603"/>
    </source>
</evidence>
<gene>
    <name evidence="4" type="ORF">GQ61_01620</name>
</gene>
<dbReference type="GO" id="GO:0032259">
    <property type="term" value="P:methylation"/>
    <property type="evidence" value="ECO:0007669"/>
    <property type="project" value="UniProtKB-KW"/>
</dbReference>
<dbReference type="EMBL" id="CP008743">
    <property type="protein sequence ID" value="ARN84249.1"/>
    <property type="molecule type" value="Genomic_DNA"/>
</dbReference>
<dbReference type="GO" id="GO:0008168">
    <property type="term" value="F:methyltransferase activity"/>
    <property type="evidence" value="ECO:0007669"/>
    <property type="project" value="UniProtKB-KW"/>
</dbReference>
<keyword evidence="2" id="KW-0808">Transferase</keyword>
<proteinExistence type="predicted"/>
<dbReference type="Proteomes" id="UP000237351">
    <property type="component" value="Chromosome"/>
</dbReference>
<dbReference type="OrthoDB" id="3206826at2"/>
<dbReference type="InterPro" id="IPR029063">
    <property type="entry name" value="SAM-dependent_MTases_sf"/>
</dbReference>
<dbReference type="STRING" id="1414854.GQ61_01620"/>
<accession>A0A1W6N388</accession>
<evidence type="ECO:0000313" key="5">
    <source>
        <dbReference type="Proteomes" id="UP000237351"/>
    </source>
</evidence>
<dbReference type="PANTHER" id="PTHR43464:SF19">
    <property type="entry name" value="UBIQUINONE BIOSYNTHESIS O-METHYLTRANSFERASE, MITOCHONDRIAL"/>
    <property type="match status" value="1"/>
</dbReference>
<keyword evidence="5" id="KW-1185">Reference proteome</keyword>
<evidence type="ECO:0000313" key="4">
    <source>
        <dbReference type="EMBL" id="ARN84249.1"/>
    </source>
</evidence>